<dbReference type="EMBL" id="JACGWJ010000065">
    <property type="protein sequence ID" value="KAL0295295.1"/>
    <property type="molecule type" value="Genomic_DNA"/>
</dbReference>
<organism evidence="1">
    <name type="scientific">Sesamum radiatum</name>
    <name type="common">Black benniseed</name>
    <dbReference type="NCBI Taxonomy" id="300843"/>
    <lineage>
        <taxon>Eukaryota</taxon>
        <taxon>Viridiplantae</taxon>
        <taxon>Streptophyta</taxon>
        <taxon>Embryophyta</taxon>
        <taxon>Tracheophyta</taxon>
        <taxon>Spermatophyta</taxon>
        <taxon>Magnoliopsida</taxon>
        <taxon>eudicotyledons</taxon>
        <taxon>Gunneridae</taxon>
        <taxon>Pentapetalae</taxon>
        <taxon>asterids</taxon>
        <taxon>lamiids</taxon>
        <taxon>Lamiales</taxon>
        <taxon>Pedaliaceae</taxon>
        <taxon>Sesamum</taxon>
    </lineage>
</organism>
<dbReference type="PANTHER" id="PTHR48475">
    <property type="entry name" value="RIBONUCLEASE H"/>
    <property type="match status" value="1"/>
</dbReference>
<protein>
    <recommendedName>
        <fullName evidence="2">Reverse transcriptase/retrotransposon-derived protein RNase H-like domain-containing protein</fullName>
    </recommendedName>
</protein>
<dbReference type="Gene3D" id="3.30.70.270">
    <property type="match status" value="1"/>
</dbReference>
<gene>
    <name evidence="1" type="ORF">Sradi_6842700</name>
</gene>
<reference evidence="1" key="2">
    <citation type="journal article" date="2024" name="Plant">
        <title>Genomic evolution and insights into agronomic trait innovations of Sesamum species.</title>
        <authorList>
            <person name="Miao H."/>
            <person name="Wang L."/>
            <person name="Qu L."/>
            <person name="Liu H."/>
            <person name="Sun Y."/>
            <person name="Le M."/>
            <person name="Wang Q."/>
            <person name="Wei S."/>
            <person name="Zheng Y."/>
            <person name="Lin W."/>
            <person name="Duan Y."/>
            <person name="Cao H."/>
            <person name="Xiong S."/>
            <person name="Wang X."/>
            <person name="Wei L."/>
            <person name="Li C."/>
            <person name="Ma Q."/>
            <person name="Ju M."/>
            <person name="Zhao R."/>
            <person name="Li G."/>
            <person name="Mu C."/>
            <person name="Tian Q."/>
            <person name="Mei H."/>
            <person name="Zhang T."/>
            <person name="Gao T."/>
            <person name="Zhang H."/>
        </authorList>
    </citation>
    <scope>NUCLEOTIDE SEQUENCE</scope>
    <source>
        <strain evidence="1">G02</strain>
    </source>
</reference>
<dbReference type="InterPro" id="IPR043502">
    <property type="entry name" value="DNA/RNA_pol_sf"/>
</dbReference>
<name>A0AAW2JLA3_SESRA</name>
<evidence type="ECO:0000313" key="1">
    <source>
        <dbReference type="EMBL" id="KAL0295295.1"/>
    </source>
</evidence>
<dbReference type="SUPFAM" id="SSF56672">
    <property type="entry name" value="DNA/RNA polymerases"/>
    <property type="match status" value="1"/>
</dbReference>
<sequence>MIFKRGIEANPEKINAIIDMSPPKSIKEVQNLAGRLGALNWFISRSTDKDLRSIVKFERNKTSQEAFHELKKYLVSPPLLTKSRTGETLYLYLAVSESMVSLVLVQQESKEHHSGALC</sequence>
<reference evidence="1" key="1">
    <citation type="submission" date="2020-06" db="EMBL/GenBank/DDBJ databases">
        <authorList>
            <person name="Li T."/>
            <person name="Hu X."/>
            <person name="Zhang T."/>
            <person name="Song X."/>
            <person name="Zhang H."/>
            <person name="Dai N."/>
            <person name="Sheng W."/>
            <person name="Hou X."/>
            <person name="Wei L."/>
        </authorList>
    </citation>
    <scope>NUCLEOTIDE SEQUENCE</scope>
    <source>
        <strain evidence="1">G02</strain>
        <tissue evidence="1">Leaf</tissue>
    </source>
</reference>
<dbReference type="AlphaFoldDB" id="A0AAW2JLA3"/>
<accession>A0AAW2JLA3</accession>
<proteinExistence type="predicted"/>
<dbReference type="PANTHER" id="PTHR48475:SF1">
    <property type="entry name" value="RNASE H TYPE-1 DOMAIN-CONTAINING PROTEIN"/>
    <property type="match status" value="1"/>
</dbReference>
<dbReference type="InterPro" id="IPR043128">
    <property type="entry name" value="Rev_trsase/Diguanyl_cyclase"/>
</dbReference>
<comment type="caution">
    <text evidence="1">The sequence shown here is derived from an EMBL/GenBank/DDBJ whole genome shotgun (WGS) entry which is preliminary data.</text>
</comment>
<evidence type="ECO:0008006" key="2">
    <source>
        <dbReference type="Google" id="ProtNLM"/>
    </source>
</evidence>